<dbReference type="SMART" id="SM00612">
    <property type="entry name" value="Kelch"/>
    <property type="match status" value="3"/>
</dbReference>
<dbReference type="EMBL" id="VCGU01000005">
    <property type="protein sequence ID" value="TRY74983.1"/>
    <property type="molecule type" value="Genomic_DNA"/>
</dbReference>
<dbReference type="Proteomes" id="UP000318571">
    <property type="component" value="Chromosome 2"/>
</dbReference>
<comment type="caution">
    <text evidence="3">The sequence shown here is derived from an EMBL/GenBank/DDBJ whole genome shotgun (WGS) entry which is preliminary data.</text>
</comment>
<dbReference type="OrthoDB" id="6362910at2759"/>
<protein>
    <submittedName>
        <fullName evidence="3">Uncharacterized protein</fullName>
    </submittedName>
</protein>
<dbReference type="PANTHER" id="PTHR45632">
    <property type="entry name" value="LD33804P"/>
    <property type="match status" value="1"/>
</dbReference>
<dbReference type="InterPro" id="IPR006652">
    <property type="entry name" value="Kelch_1"/>
</dbReference>
<feature type="signal peptide" evidence="2">
    <location>
        <begin position="1"/>
        <end position="32"/>
    </location>
</feature>
<dbReference type="InterPro" id="IPR015915">
    <property type="entry name" value="Kelch-typ_b-propeller"/>
</dbReference>
<proteinExistence type="predicted"/>
<feature type="chain" id="PRO_5021928454" evidence="2">
    <location>
        <begin position="33"/>
        <end position="351"/>
    </location>
</feature>
<dbReference type="Gene3D" id="2.120.10.80">
    <property type="entry name" value="Kelch-type beta propeller"/>
    <property type="match status" value="1"/>
</dbReference>
<dbReference type="Pfam" id="PF01344">
    <property type="entry name" value="Kelch_1"/>
    <property type="match status" value="2"/>
</dbReference>
<dbReference type="AlphaFoldDB" id="A0A553PBD1"/>
<dbReference type="STRING" id="6832.A0A553PBD1"/>
<keyword evidence="4" id="KW-1185">Reference proteome</keyword>
<dbReference type="PANTHER" id="PTHR45632:SF14">
    <property type="entry name" value="KELCH-LIKE PROTEIN 33"/>
    <property type="match status" value="1"/>
</dbReference>
<gene>
    <name evidence="3" type="ORF">TCAL_12134</name>
</gene>
<organism evidence="3 4">
    <name type="scientific">Tigriopus californicus</name>
    <name type="common">Marine copepod</name>
    <dbReference type="NCBI Taxonomy" id="6832"/>
    <lineage>
        <taxon>Eukaryota</taxon>
        <taxon>Metazoa</taxon>
        <taxon>Ecdysozoa</taxon>
        <taxon>Arthropoda</taxon>
        <taxon>Crustacea</taxon>
        <taxon>Multicrustacea</taxon>
        <taxon>Hexanauplia</taxon>
        <taxon>Copepoda</taxon>
        <taxon>Harpacticoida</taxon>
        <taxon>Harpacticidae</taxon>
        <taxon>Tigriopus</taxon>
    </lineage>
</organism>
<dbReference type="SUPFAM" id="SSF50965">
    <property type="entry name" value="Galactose oxidase, central domain"/>
    <property type="match status" value="1"/>
</dbReference>
<keyword evidence="1" id="KW-0880">Kelch repeat</keyword>
<evidence type="ECO:0000313" key="3">
    <source>
        <dbReference type="EMBL" id="TRY74983.1"/>
    </source>
</evidence>
<accession>A0A553PBD1</accession>
<name>A0A553PBD1_TIGCA</name>
<dbReference type="PROSITE" id="PS51257">
    <property type="entry name" value="PROKAR_LIPOPROTEIN"/>
    <property type="match status" value="1"/>
</dbReference>
<keyword evidence="2" id="KW-0732">Signal</keyword>
<evidence type="ECO:0000256" key="1">
    <source>
        <dbReference type="ARBA" id="ARBA00022441"/>
    </source>
</evidence>
<sequence length="351" mass="38722">MRRVDQVSWFPVGPKALVATFLCILLSSSCGAQEEQIDSVVLLGGWSGSSQEFLTDSELIFDDLSTCVAQIPHLDPGLARFGSVASFLDPQLILCGLLDGTYCLSVDLRNMAESWQSMAGLNEAREYATSCQYEGKMYVMGGYSPTFGTALSSVEIYDLDSLRWKVDRSMALPSPRERHCSVVIDGVLYVIGGVGYDSMISYDLTQENAEWHTLASLPEVRYDHACASYPVDWDQESTGIVVAGGSSIEEEFILETWFYDPTINAWQSMGKMWNPRKGHGMASLGGIATVFGGFDFVRLIQGNATKLYLETDMIEIFENGQWLGVSSHLSTPRMDFAHSVVPQNIVQCSLN</sequence>
<reference evidence="3 4" key="1">
    <citation type="journal article" date="2018" name="Nat. Ecol. Evol.">
        <title>Genomic signatures of mitonuclear coevolution across populations of Tigriopus californicus.</title>
        <authorList>
            <person name="Barreto F.S."/>
            <person name="Watson E.T."/>
            <person name="Lima T.G."/>
            <person name="Willett C.S."/>
            <person name="Edmands S."/>
            <person name="Li W."/>
            <person name="Burton R.S."/>
        </authorList>
    </citation>
    <scope>NUCLEOTIDE SEQUENCE [LARGE SCALE GENOMIC DNA]</scope>
    <source>
        <strain evidence="3 4">San Diego</strain>
    </source>
</reference>
<dbReference type="InterPro" id="IPR011043">
    <property type="entry name" value="Gal_Oxase/kelch_b-propeller"/>
</dbReference>
<evidence type="ECO:0000256" key="2">
    <source>
        <dbReference type="SAM" id="SignalP"/>
    </source>
</evidence>
<evidence type="ECO:0000313" key="4">
    <source>
        <dbReference type="Proteomes" id="UP000318571"/>
    </source>
</evidence>